<feature type="transmembrane region" description="Helical" evidence="1">
    <location>
        <begin position="469"/>
        <end position="489"/>
    </location>
</feature>
<dbReference type="AlphaFoldDB" id="A0A9D1DVZ8"/>
<evidence type="ECO:0000313" key="2">
    <source>
        <dbReference type="EMBL" id="HIR60149.1"/>
    </source>
</evidence>
<gene>
    <name evidence="2" type="ORF">IAB37_01020</name>
</gene>
<feature type="transmembrane region" description="Helical" evidence="1">
    <location>
        <begin position="46"/>
        <end position="67"/>
    </location>
</feature>
<organism evidence="2 3">
    <name type="scientific">Candidatus Faecivivens stercoravium</name>
    <dbReference type="NCBI Taxonomy" id="2840803"/>
    <lineage>
        <taxon>Bacteria</taxon>
        <taxon>Bacillati</taxon>
        <taxon>Bacillota</taxon>
        <taxon>Clostridia</taxon>
        <taxon>Eubacteriales</taxon>
        <taxon>Oscillospiraceae</taxon>
        <taxon>Oscillospiraceae incertae sedis</taxon>
        <taxon>Candidatus Faecivivens</taxon>
    </lineage>
</organism>
<keyword evidence="1" id="KW-1133">Transmembrane helix</keyword>
<keyword evidence="1" id="KW-0812">Transmembrane</keyword>
<evidence type="ECO:0000313" key="3">
    <source>
        <dbReference type="Proteomes" id="UP000824241"/>
    </source>
</evidence>
<feature type="transmembrane region" description="Helical" evidence="1">
    <location>
        <begin position="404"/>
        <end position="424"/>
    </location>
</feature>
<proteinExistence type="predicted"/>
<feature type="transmembrane region" description="Helical" evidence="1">
    <location>
        <begin position="198"/>
        <end position="218"/>
    </location>
</feature>
<keyword evidence="1" id="KW-0472">Membrane</keyword>
<feature type="transmembrane region" description="Helical" evidence="1">
    <location>
        <begin position="224"/>
        <end position="244"/>
    </location>
</feature>
<reference evidence="2" key="2">
    <citation type="journal article" date="2021" name="PeerJ">
        <title>Extensive microbial diversity within the chicken gut microbiome revealed by metagenomics and culture.</title>
        <authorList>
            <person name="Gilroy R."/>
            <person name="Ravi A."/>
            <person name="Getino M."/>
            <person name="Pursley I."/>
            <person name="Horton D.L."/>
            <person name="Alikhan N.F."/>
            <person name="Baker D."/>
            <person name="Gharbi K."/>
            <person name="Hall N."/>
            <person name="Watson M."/>
            <person name="Adriaenssens E.M."/>
            <person name="Foster-Nyarko E."/>
            <person name="Jarju S."/>
            <person name="Secka A."/>
            <person name="Antonio M."/>
            <person name="Oren A."/>
            <person name="Chaudhuri R.R."/>
            <person name="La Ragione R."/>
            <person name="Hildebrand F."/>
            <person name="Pallen M.J."/>
        </authorList>
    </citation>
    <scope>NUCLEOTIDE SEQUENCE</scope>
    <source>
        <strain evidence="2">CHK189-12415</strain>
    </source>
</reference>
<reference evidence="2" key="1">
    <citation type="submission" date="2020-10" db="EMBL/GenBank/DDBJ databases">
        <authorList>
            <person name="Gilroy R."/>
        </authorList>
    </citation>
    <scope>NUCLEOTIDE SEQUENCE</scope>
    <source>
        <strain evidence="2">CHK189-12415</strain>
    </source>
</reference>
<feature type="transmembrane region" description="Helical" evidence="1">
    <location>
        <begin position="314"/>
        <end position="332"/>
    </location>
</feature>
<feature type="transmembrane region" description="Helical" evidence="1">
    <location>
        <begin position="128"/>
        <end position="150"/>
    </location>
</feature>
<feature type="transmembrane region" description="Helical" evidence="1">
    <location>
        <begin position="352"/>
        <end position="371"/>
    </location>
</feature>
<accession>A0A9D1DVZ8</accession>
<protein>
    <submittedName>
        <fullName evidence="2">Uncharacterized protein</fullName>
    </submittedName>
</protein>
<dbReference type="Proteomes" id="UP000824241">
    <property type="component" value="Unassembled WGS sequence"/>
</dbReference>
<dbReference type="EMBL" id="DVHA01000030">
    <property type="protein sequence ID" value="HIR60149.1"/>
    <property type="molecule type" value="Genomic_DNA"/>
</dbReference>
<evidence type="ECO:0000256" key="1">
    <source>
        <dbReference type="SAM" id="Phobius"/>
    </source>
</evidence>
<name>A0A9D1DVZ8_9FIRM</name>
<comment type="caution">
    <text evidence="2">The sequence shown here is derived from an EMBL/GenBank/DDBJ whole genome shotgun (WGS) entry which is preliminary data.</text>
</comment>
<feature type="transmembrane region" description="Helical" evidence="1">
    <location>
        <begin position="156"/>
        <end position="177"/>
    </location>
</feature>
<feature type="transmembrane region" description="Helical" evidence="1">
    <location>
        <begin position="430"/>
        <end position="457"/>
    </location>
</feature>
<feature type="transmembrane region" description="Helical" evidence="1">
    <location>
        <begin position="87"/>
        <end position="107"/>
    </location>
</feature>
<sequence>MDKTLQIAFKLRNTYKVNSILYSIRHLPLLKKLLPEDIYRVKGFKILANILTGIWEVVSIFLGKGIYYGLIALYTGAVCTRSAPDDAFLHLFFFFTLIGGFSNTNIFSPTRDKYYAIILMRMDANRYVLYHYAYSLICILVGSLPFAFWFGLRAGMPVWGCALLPLGVIGCKLAVAASSVWDYNRRGLAYNENKLGKWSWVAILALSAVGCLPPALGFSIPAGAVYGLMGLLFLLGAAGAYPVFRFRRYREIVQQLCAQSMQQMDSVKTAGIKQQASLIDNLEATSGKKGFAYLHDLFVKRHRKILWKASKRQAAVFLGIFGAGIAAVLLLPDIRPAVREAAEEMLPRLLPYMVFIMYAINRGSGFTRALFFNCDRSLLTYSFYKSPGMVVKLFSIRLAEIVKINLLPAAVMGLGIDGVLLAAGCPVGPAGYLVIFLSILAMSVFFSTHYLVLYYLMQPYNAGTEMKNASYALVCSLTYFAAFLCMQLRLPLYGFGVLATVFCLLYCGAGCLLVYRMAPRTFKLRT</sequence>
<feature type="transmembrane region" description="Helical" evidence="1">
    <location>
        <begin position="495"/>
        <end position="515"/>
    </location>
</feature>